<evidence type="ECO:0008006" key="3">
    <source>
        <dbReference type="Google" id="ProtNLM"/>
    </source>
</evidence>
<dbReference type="Pfam" id="PF11747">
    <property type="entry name" value="RebB"/>
    <property type="match status" value="1"/>
</dbReference>
<dbReference type="EMBL" id="BMCT01000004">
    <property type="protein sequence ID" value="GGF70528.1"/>
    <property type="molecule type" value="Genomic_DNA"/>
</dbReference>
<accession>A0A917C3J5</accession>
<protein>
    <recommendedName>
        <fullName evidence="3">RebB like protein</fullName>
    </recommendedName>
</protein>
<proteinExistence type="predicted"/>
<dbReference type="InterPro" id="IPR021070">
    <property type="entry name" value="Killing_trait_RebB"/>
</dbReference>
<reference evidence="1" key="1">
    <citation type="journal article" date="2014" name="Int. J. Syst. Evol. Microbiol.">
        <title>Complete genome sequence of Corynebacterium casei LMG S-19264T (=DSM 44701T), isolated from a smear-ripened cheese.</title>
        <authorList>
            <consortium name="US DOE Joint Genome Institute (JGI-PGF)"/>
            <person name="Walter F."/>
            <person name="Albersmeier A."/>
            <person name="Kalinowski J."/>
            <person name="Ruckert C."/>
        </authorList>
    </citation>
    <scope>NUCLEOTIDE SEQUENCE</scope>
    <source>
        <strain evidence="1">CCM 7897</strain>
    </source>
</reference>
<gene>
    <name evidence="1" type="ORF">GCM10007301_32850</name>
</gene>
<reference evidence="1" key="2">
    <citation type="submission" date="2020-09" db="EMBL/GenBank/DDBJ databases">
        <authorList>
            <person name="Sun Q."/>
            <person name="Sedlacek I."/>
        </authorList>
    </citation>
    <scope>NUCLEOTIDE SEQUENCE</scope>
    <source>
        <strain evidence="1">CCM 7897</strain>
    </source>
</reference>
<sequence>MSIKGPGSPSGQVNSAITDSLAVTGANVLASAPTVALSMFYQAAGQAYSLTMQNAASNQHNLNALNPTIVANALKKLSTS</sequence>
<evidence type="ECO:0000313" key="2">
    <source>
        <dbReference type="Proteomes" id="UP000606044"/>
    </source>
</evidence>
<comment type="caution">
    <text evidence="1">The sequence shown here is derived from an EMBL/GenBank/DDBJ whole genome shotgun (WGS) entry which is preliminary data.</text>
</comment>
<dbReference type="RefSeq" id="WP_188580457.1">
    <property type="nucleotide sequence ID" value="NZ_BMCT01000004.1"/>
</dbReference>
<dbReference type="Proteomes" id="UP000606044">
    <property type="component" value="Unassembled WGS sequence"/>
</dbReference>
<name>A0A917C3J5_9HYPH</name>
<keyword evidence="2" id="KW-1185">Reference proteome</keyword>
<organism evidence="1 2">
    <name type="scientific">Azorhizobium oxalatiphilum</name>
    <dbReference type="NCBI Taxonomy" id="980631"/>
    <lineage>
        <taxon>Bacteria</taxon>
        <taxon>Pseudomonadati</taxon>
        <taxon>Pseudomonadota</taxon>
        <taxon>Alphaproteobacteria</taxon>
        <taxon>Hyphomicrobiales</taxon>
        <taxon>Xanthobacteraceae</taxon>
        <taxon>Azorhizobium</taxon>
    </lineage>
</organism>
<evidence type="ECO:0000313" key="1">
    <source>
        <dbReference type="EMBL" id="GGF70528.1"/>
    </source>
</evidence>
<dbReference type="AlphaFoldDB" id="A0A917C3J5"/>